<dbReference type="Gene3D" id="3.30.1490.30">
    <property type="match status" value="1"/>
</dbReference>
<name>A0A6C0KYL0_9ZZZZ</name>
<dbReference type="SUPFAM" id="SSF55874">
    <property type="entry name" value="ATPase domain of HSP90 chaperone/DNA topoisomerase II/histidine kinase"/>
    <property type="match status" value="1"/>
</dbReference>
<evidence type="ECO:0000259" key="13">
    <source>
        <dbReference type="PROSITE" id="PS50880"/>
    </source>
</evidence>
<dbReference type="InterPro" id="IPR013760">
    <property type="entry name" value="Topo_IIA-like_dom_sf"/>
</dbReference>
<evidence type="ECO:0000256" key="8">
    <source>
        <dbReference type="ARBA" id="ARBA00022840"/>
    </source>
</evidence>
<dbReference type="Pfam" id="PF16898">
    <property type="entry name" value="TOPRIM_C"/>
    <property type="match status" value="1"/>
</dbReference>
<keyword evidence="9" id="KW-0460">Magnesium</keyword>
<dbReference type="GO" id="GO:0046872">
    <property type="term" value="F:metal ion binding"/>
    <property type="evidence" value="ECO:0007669"/>
    <property type="project" value="UniProtKB-KW"/>
</dbReference>
<evidence type="ECO:0000256" key="5">
    <source>
        <dbReference type="ARBA" id="ARBA00012895"/>
    </source>
</evidence>
<evidence type="ECO:0000256" key="2">
    <source>
        <dbReference type="ARBA" id="ARBA00001913"/>
    </source>
</evidence>
<dbReference type="EMBL" id="MN741006">
    <property type="protein sequence ID" value="QHU22343.1"/>
    <property type="molecule type" value="Genomic_DNA"/>
</dbReference>
<dbReference type="Gene3D" id="3.40.50.670">
    <property type="match status" value="1"/>
</dbReference>
<dbReference type="PANTHER" id="PTHR10169:SF38">
    <property type="entry name" value="DNA TOPOISOMERASE 2"/>
    <property type="match status" value="1"/>
</dbReference>
<dbReference type="InterPro" id="IPR050634">
    <property type="entry name" value="DNA_Topoisomerase_II"/>
</dbReference>
<sequence length="1098" mass="127341">MAESISQQYQKKTDKEHILDNPDTYIGSIENVEQDMYVYENESTFKEINMNYNPGLFKLFDEGIVNCRDHYIRMQSKEIGPENEKVSQINITIQNNEITMYNNGNGIDVEIHPEYKIWIPEMIFGHLRTSTNYDKKQKKITGGKNGFGFKLVLIWSKYGSVETVDHNRGLKYFQTFEDNLNIIQKPQITKSKSKPYTKVMFRPDYERLQLPNLSDTMVKLFQRRVYDIAGITPKDVKVKFNNELLKVNDFQSYIKMYLDEDVKKKFVFEKCNERWSYGVCLNNEHKQISFVNGIFTSKGGKHVEYILNQITKKMIQYIKQKKKVEVKSSIIKEQLFVFVNCCIENPSFDSQTKDYLNTSVSKFGSTCEVGNNIIDKLAKMGVMNASCALSDIKDKQNAKKSDGSKNKNIRGIPKLVDANYAGTVKSKDTMLILCEGDSAKAGIISGLSNNDRNYIGVYPMKGKIFNVRGETQKRINDCKEIGEIKKILGLETGKCYSNTTKLRYSKLIFMTDQDLDGSHIKGLCVNFISYLWPSLLEIPNFIGFMNTPILKATKMSKSINFYNNGEYEKWKAENENGKGYKIKYYKGLGTSTSKEFKEYFKDKRLVHFQLEETDISLIDKIFNKTKADERKEWLGSYDRDSHLDLQTTQISYNDFIDKELIHFSKYDCDRSIPNLMDGLKISQRKILFSAFKKKLYSEIKVAQFSGYISEQSGYHHGEASLNGAIVNMAQDFVGSNNINLFVPNGQFGTRLQGGKDHASERYIFTKLSNISRSIFRAEDDQILNYLDDDGLLVEPIFYVPIIPMVLVNGSVGIGTGFSTNIPCFNPVEIVHYIKHILHGGEGDNIILNPYYRHFKGSIEQVDDMKYATNGNIVVKNDTLTITELPIGTWNEPYIVFLEKCLEDKKYGLKDYKDLSTDKEILITLKFNNDVDLDNKQCLHNICQKFKLSTNISLTNMYLFDENEKLKHYVSVYEIIDDFVETRMKYYNIRKEYQIKKMEEELKLCSNKFKFINEILEDMIDLRKKKSSEITSLLTVKEYDKHENSYSYLTKMPMDSLNLENIEKLQNEYDKINKKLQELLEKTVTQMYLEELEQLEEII</sequence>
<dbReference type="Pfam" id="PF00204">
    <property type="entry name" value="DNA_gyraseB"/>
    <property type="match status" value="1"/>
</dbReference>
<dbReference type="InterPro" id="IPR001154">
    <property type="entry name" value="TopoII_euk"/>
</dbReference>
<dbReference type="GO" id="GO:0006265">
    <property type="term" value="P:DNA topological change"/>
    <property type="evidence" value="ECO:0007669"/>
    <property type="project" value="InterPro"/>
</dbReference>
<evidence type="ECO:0000259" key="14">
    <source>
        <dbReference type="PROSITE" id="PS52040"/>
    </source>
</evidence>
<feature type="domain" description="Topo IIA-type catalytic" evidence="14">
    <location>
        <begin position="672"/>
        <end position="1091"/>
    </location>
</feature>
<dbReference type="SUPFAM" id="SSF56719">
    <property type="entry name" value="Type II DNA topoisomerase"/>
    <property type="match status" value="1"/>
</dbReference>
<dbReference type="InterPro" id="IPR006171">
    <property type="entry name" value="TOPRIM_dom"/>
</dbReference>
<reference evidence="15" key="1">
    <citation type="journal article" date="2020" name="Nature">
        <title>Giant virus diversity and host interactions through global metagenomics.</title>
        <authorList>
            <person name="Schulz F."/>
            <person name="Roux S."/>
            <person name="Paez-Espino D."/>
            <person name="Jungbluth S."/>
            <person name="Walsh D.A."/>
            <person name="Denef V.J."/>
            <person name="McMahon K.D."/>
            <person name="Konstantinidis K.T."/>
            <person name="Eloe-Fadrosh E.A."/>
            <person name="Kyrpides N.C."/>
            <person name="Woyke T."/>
        </authorList>
    </citation>
    <scope>NUCLEOTIDE SEQUENCE</scope>
    <source>
        <strain evidence="15">GVMAG-S-ERX555907-102</strain>
    </source>
</reference>
<dbReference type="PANTHER" id="PTHR10169">
    <property type="entry name" value="DNA TOPOISOMERASE/GYRASE"/>
    <property type="match status" value="1"/>
</dbReference>
<evidence type="ECO:0000256" key="6">
    <source>
        <dbReference type="ARBA" id="ARBA00022723"/>
    </source>
</evidence>
<keyword evidence="10" id="KW-0799">Topoisomerase</keyword>
<keyword evidence="8" id="KW-0067">ATP-binding</keyword>
<dbReference type="Pfam" id="PF01751">
    <property type="entry name" value="Toprim"/>
    <property type="match status" value="1"/>
</dbReference>
<keyword evidence="6" id="KW-0479">Metal-binding</keyword>
<dbReference type="EC" id="5.6.2.2" evidence="5"/>
<accession>A0A6C0KYL0</accession>
<dbReference type="InterPro" id="IPR018522">
    <property type="entry name" value="TopoIIA_CS"/>
</dbReference>
<dbReference type="FunFam" id="3.40.50.670:FF:000001">
    <property type="entry name" value="DNA topoisomerase 2"/>
    <property type="match status" value="1"/>
</dbReference>
<comment type="catalytic activity">
    <reaction evidence="1">
        <text>ATP-dependent breakage, passage and rejoining of double-stranded DNA.</text>
        <dbReference type="EC" id="5.6.2.2"/>
    </reaction>
</comment>
<dbReference type="Gene3D" id="3.30.1360.40">
    <property type="match status" value="1"/>
</dbReference>
<keyword evidence="11" id="KW-0238">DNA-binding</keyword>
<evidence type="ECO:0000256" key="10">
    <source>
        <dbReference type="ARBA" id="ARBA00023029"/>
    </source>
</evidence>
<feature type="domain" description="Toprim" evidence="13">
    <location>
        <begin position="429"/>
        <end position="543"/>
    </location>
</feature>
<dbReference type="GO" id="GO:0005634">
    <property type="term" value="C:nucleus"/>
    <property type="evidence" value="ECO:0007669"/>
    <property type="project" value="TreeGrafter"/>
</dbReference>
<dbReference type="InterPro" id="IPR031660">
    <property type="entry name" value="TOPRIM_C"/>
</dbReference>
<comment type="cofactor">
    <cofactor evidence="3">
        <name>Mg(2+)</name>
        <dbReference type="ChEBI" id="CHEBI:18420"/>
    </cofactor>
</comment>
<evidence type="ECO:0000256" key="3">
    <source>
        <dbReference type="ARBA" id="ARBA00001946"/>
    </source>
</evidence>
<dbReference type="SUPFAM" id="SSF54211">
    <property type="entry name" value="Ribosomal protein S5 domain 2-like"/>
    <property type="match status" value="1"/>
</dbReference>
<dbReference type="Gene3D" id="3.30.230.10">
    <property type="match status" value="1"/>
</dbReference>
<evidence type="ECO:0000313" key="15">
    <source>
        <dbReference type="EMBL" id="QHU22343.1"/>
    </source>
</evidence>
<dbReference type="PROSITE" id="PS52040">
    <property type="entry name" value="TOPO_IIA"/>
    <property type="match status" value="1"/>
</dbReference>
<keyword evidence="12" id="KW-0413">Isomerase</keyword>
<dbReference type="GO" id="GO:0003677">
    <property type="term" value="F:DNA binding"/>
    <property type="evidence" value="ECO:0007669"/>
    <property type="project" value="UniProtKB-KW"/>
</dbReference>
<dbReference type="Gene3D" id="3.90.199.10">
    <property type="entry name" value="Topoisomerase II, domain 5"/>
    <property type="match status" value="1"/>
</dbReference>
<dbReference type="InterPro" id="IPR036890">
    <property type="entry name" value="HATPase_C_sf"/>
</dbReference>
<dbReference type="PROSITE" id="PS50880">
    <property type="entry name" value="TOPRIM"/>
    <property type="match status" value="1"/>
</dbReference>
<dbReference type="InterPro" id="IPR013758">
    <property type="entry name" value="Topo_IIA_A/C_ab"/>
</dbReference>
<dbReference type="Pfam" id="PF00521">
    <property type="entry name" value="DNA_topoisoIV"/>
    <property type="match status" value="1"/>
</dbReference>
<evidence type="ECO:0000256" key="12">
    <source>
        <dbReference type="ARBA" id="ARBA00023235"/>
    </source>
</evidence>
<organism evidence="15">
    <name type="scientific">viral metagenome</name>
    <dbReference type="NCBI Taxonomy" id="1070528"/>
    <lineage>
        <taxon>unclassified sequences</taxon>
        <taxon>metagenomes</taxon>
        <taxon>organismal metagenomes</taxon>
    </lineage>
</organism>
<dbReference type="InterPro" id="IPR020568">
    <property type="entry name" value="Ribosomal_Su5_D2-typ_SF"/>
</dbReference>
<evidence type="ECO:0000256" key="11">
    <source>
        <dbReference type="ARBA" id="ARBA00023125"/>
    </source>
</evidence>
<dbReference type="InterPro" id="IPR002205">
    <property type="entry name" value="Topo_IIA_dom_A"/>
</dbReference>
<dbReference type="InterPro" id="IPR013759">
    <property type="entry name" value="Topo_IIA_B_C"/>
</dbReference>
<evidence type="ECO:0000256" key="9">
    <source>
        <dbReference type="ARBA" id="ARBA00022842"/>
    </source>
</evidence>
<dbReference type="Gene3D" id="1.10.268.10">
    <property type="entry name" value="Topoisomerase, domain 3"/>
    <property type="match status" value="1"/>
</dbReference>
<dbReference type="CDD" id="cd03481">
    <property type="entry name" value="TopoIIA_Trans_ScTopoIIA"/>
    <property type="match status" value="1"/>
</dbReference>
<dbReference type="PRINTS" id="PR00418">
    <property type="entry name" value="TPI2FAMILY"/>
</dbReference>
<dbReference type="Gene3D" id="3.30.565.10">
    <property type="entry name" value="Histidine kinase-like ATPase, C-terminal domain"/>
    <property type="match status" value="1"/>
</dbReference>
<evidence type="ECO:0000256" key="1">
    <source>
        <dbReference type="ARBA" id="ARBA00000185"/>
    </source>
</evidence>
<dbReference type="SMART" id="SM00434">
    <property type="entry name" value="TOP4c"/>
    <property type="match status" value="1"/>
</dbReference>
<dbReference type="GO" id="GO:0005524">
    <property type="term" value="F:ATP binding"/>
    <property type="evidence" value="ECO:0007669"/>
    <property type="project" value="UniProtKB-KW"/>
</dbReference>
<protein>
    <recommendedName>
        <fullName evidence="5">DNA topoisomerase (ATP-hydrolyzing)</fullName>
        <ecNumber evidence="5">5.6.2.2</ecNumber>
    </recommendedName>
</protein>
<dbReference type="FunFam" id="3.90.199.10:FF:000002">
    <property type="entry name" value="DNA topoisomerase 2"/>
    <property type="match status" value="1"/>
</dbReference>
<dbReference type="PRINTS" id="PR01158">
    <property type="entry name" value="TOPISMRASEII"/>
</dbReference>
<dbReference type="GO" id="GO:0003918">
    <property type="term" value="F:DNA topoisomerase type II (double strand cut, ATP-hydrolyzing) activity"/>
    <property type="evidence" value="ECO:0007669"/>
    <property type="project" value="UniProtKB-EC"/>
</dbReference>
<comment type="cofactor">
    <cofactor evidence="2">
        <name>Ca(2+)</name>
        <dbReference type="ChEBI" id="CHEBI:29108"/>
    </cofactor>
</comment>
<dbReference type="GO" id="GO:0000712">
    <property type="term" value="P:resolution of meiotic recombination intermediates"/>
    <property type="evidence" value="ECO:0007669"/>
    <property type="project" value="TreeGrafter"/>
</dbReference>
<dbReference type="InterPro" id="IPR013757">
    <property type="entry name" value="Topo_IIA_A_a_sf"/>
</dbReference>
<evidence type="ECO:0000256" key="4">
    <source>
        <dbReference type="ARBA" id="ARBA00011080"/>
    </source>
</evidence>
<dbReference type="InterPro" id="IPR001241">
    <property type="entry name" value="Topo_IIA"/>
</dbReference>
<dbReference type="SMART" id="SM00433">
    <property type="entry name" value="TOP2c"/>
    <property type="match status" value="1"/>
</dbReference>
<dbReference type="AlphaFoldDB" id="A0A6C0KYL0"/>
<keyword evidence="7" id="KW-0547">Nucleotide-binding</keyword>
<comment type="similarity">
    <text evidence="4">Belongs to the type II topoisomerase family.</text>
</comment>
<proteinExistence type="inferred from homology"/>
<dbReference type="FunFam" id="3.30.1490.30:FF:000001">
    <property type="entry name" value="DNA topoisomerase 2"/>
    <property type="match status" value="1"/>
</dbReference>
<dbReference type="InterPro" id="IPR014721">
    <property type="entry name" value="Ribsml_uS5_D2-typ_fold_subgr"/>
</dbReference>
<evidence type="ECO:0000256" key="7">
    <source>
        <dbReference type="ARBA" id="ARBA00022741"/>
    </source>
</evidence>
<dbReference type="GO" id="GO:0000819">
    <property type="term" value="P:sister chromatid segregation"/>
    <property type="evidence" value="ECO:0007669"/>
    <property type="project" value="TreeGrafter"/>
</dbReference>
<dbReference type="InterPro" id="IPR013506">
    <property type="entry name" value="Topo_IIA_bsu_dom2"/>
</dbReference>
<dbReference type="PROSITE" id="PS00177">
    <property type="entry name" value="TOPOISOMERASE_II"/>
    <property type="match status" value="1"/>
</dbReference>